<dbReference type="Proteomes" id="UP000247099">
    <property type="component" value="Unassembled WGS sequence"/>
</dbReference>
<reference evidence="7 8" key="1">
    <citation type="submission" date="2018-05" db="EMBL/GenBank/DDBJ databases">
        <title>Coraliomargarita sinensis sp. nov., isolated from a marine solar saltern.</title>
        <authorList>
            <person name="Zhou L.Y."/>
        </authorList>
    </citation>
    <scope>NUCLEOTIDE SEQUENCE [LARGE SCALE GENOMIC DNA]</scope>
    <source>
        <strain evidence="7 8">WN38</strain>
    </source>
</reference>
<feature type="transmembrane region" description="Helical" evidence="5">
    <location>
        <begin position="75"/>
        <end position="97"/>
    </location>
</feature>
<evidence type="ECO:0000256" key="2">
    <source>
        <dbReference type="ARBA" id="ARBA00022692"/>
    </source>
</evidence>
<evidence type="ECO:0000256" key="3">
    <source>
        <dbReference type="ARBA" id="ARBA00022989"/>
    </source>
</evidence>
<protein>
    <recommendedName>
        <fullName evidence="6">O-antigen ligase-related domain-containing protein</fullName>
    </recommendedName>
</protein>
<dbReference type="RefSeq" id="WP_110131395.1">
    <property type="nucleotide sequence ID" value="NZ_QHJQ01000007.1"/>
</dbReference>
<evidence type="ECO:0000256" key="5">
    <source>
        <dbReference type="SAM" id="Phobius"/>
    </source>
</evidence>
<feature type="transmembrane region" description="Helical" evidence="5">
    <location>
        <begin position="203"/>
        <end position="226"/>
    </location>
</feature>
<feature type="domain" description="O-antigen ligase-related" evidence="6">
    <location>
        <begin position="249"/>
        <end position="421"/>
    </location>
</feature>
<feature type="transmembrane region" description="Helical" evidence="5">
    <location>
        <begin position="413"/>
        <end position="432"/>
    </location>
</feature>
<feature type="transmembrane region" description="Helical" evidence="5">
    <location>
        <begin position="135"/>
        <end position="154"/>
    </location>
</feature>
<keyword evidence="4 5" id="KW-0472">Membrane</keyword>
<evidence type="ECO:0000256" key="1">
    <source>
        <dbReference type="ARBA" id="ARBA00004141"/>
    </source>
</evidence>
<evidence type="ECO:0000313" key="8">
    <source>
        <dbReference type="Proteomes" id="UP000247099"/>
    </source>
</evidence>
<evidence type="ECO:0000313" key="7">
    <source>
        <dbReference type="EMBL" id="PXA03698.1"/>
    </source>
</evidence>
<gene>
    <name evidence="7" type="ORF">DDZ13_10410</name>
</gene>
<feature type="transmembrane region" description="Helical" evidence="5">
    <location>
        <begin position="439"/>
        <end position="459"/>
    </location>
</feature>
<evidence type="ECO:0000259" key="6">
    <source>
        <dbReference type="Pfam" id="PF04932"/>
    </source>
</evidence>
<feature type="transmembrane region" description="Helical" evidence="5">
    <location>
        <begin position="238"/>
        <end position="258"/>
    </location>
</feature>
<keyword evidence="3 5" id="KW-1133">Transmembrane helix</keyword>
<feature type="transmembrane region" description="Helical" evidence="5">
    <location>
        <begin position="296"/>
        <end position="316"/>
    </location>
</feature>
<organism evidence="7 8">
    <name type="scientific">Coraliomargarita sinensis</name>
    <dbReference type="NCBI Taxonomy" id="2174842"/>
    <lineage>
        <taxon>Bacteria</taxon>
        <taxon>Pseudomonadati</taxon>
        <taxon>Verrucomicrobiota</taxon>
        <taxon>Opitutia</taxon>
        <taxon>Puniceicoccales</taxon>
        <taxon>Coraliomargaritaceae</taxon>
        <taxon>Coraliomargarita</taxon>
    </lineage>
</organism>
<feature type="transmembrane region" description="Helical" evidence="5">
    <location>
        <begin position="38"/>
        <end position="55"/>
    </location>
</feature>
<comment type="caution">
    <text evidence="7">The sequence shown here is derived from an EMBL/GenBank/DDBJ whole genome shotgun (WGS) entry which is preliminary data.</text>
</comment>
<dbReference type="PANTHER" id="PTHR37422">
    <property type="entry name" value="TEICHURONIC ACID BIOSYNTHESIS PROTEIN TUAE"/>
    <property type="match status" value="1"/>
</dbReference>
<dbReference type="InterPro" id="IPR051533">
    <property type="entry name" value="WaaL-like"/>
</dbReference>
<dbReference type="InterPro" id="IPR007016">
    <property type="entry name" value="O-antigen_ligase-rel_domated"/>
</dbReference>
<keyword evidence="2 5" id="KW-0812">Transmembrane</keyword>
<proteinExistence type="predicted"/>
<evidence type="ECO:0000256" key="4">
    <source>
        <dbReference type="ARBA" id="ARBA00023136"/>
    </source>
</evidence>
<sequence>MNRKPNIPRREKLVALVGALTLAYTAWGYGGVIAWSLHLMLAGGLLTLALALVPLPGVRGAGSGFSRTTFPISRFASLFFAAAFLLYLAIAALNPAWQIASDARGWWLESVPPALASWLPTSVAAPYEPMNAWRIFNMHLAAFSLAFGLDYGLASRRSAQFVLWFFLFNLSGMAAVAIAQQYTGSDAVLWTLKSENPNFWGSFFYRNQGAAYLNWGIVLAGVLYFHHARRAREAFRSGGPHFMSFCLIGLIAVSVGLALSRGGILFAGILVGLFLILVLADYLYHTLGQLSRHTVWLTATLTLTLTLLLSVGLYQANRAIDWQAMETRFGDIEATIEEADRDARVLSSKLTWRMAQDQLWTGWGAGSFRYAFPIYQQEVPELFYARKHHKRGWEGRRFYRYAHNDVLQFLTEYGVIGSGLLLLAIVSFLLPAWKAMLQYPLLTLFFLAGCLAAAGHAFLDFIFHSPSYWVALVAGIALVSRLLQLEARRSWG</sequence>
<dbReference type="PANTHER" id="PTHR37422:SF13">
    <property type="entry name" value="LIPOPOLYSACCHARIDE BIOSYNTHESIS PROTEIN PA4999-RELATED"/>
    <property type="match status" value="1"/>
</dbReference>
<dbReference type="GO" id="GO:0016020">
    <property type="term" value="C:membrane"/>
    <property type="evidence" value="ECO:0007669"/>
    <property type="project" value="UniProtKB-SubCell"/>
</dbReference>
<feature type="transmembrane region" description="Helical" evidence="5">
    <location>
        <begin position="264"/>
        <end position="284"/>
    </location>
</feature>
<dbReference type="OrthoDB" id="177765at2"/>
<feature type="transmembrane region" description="Helical" evidence="5">
    <location>
        <begin position="465"/>
        <end position="483"/>
    </location>
</feature>
<dbReference type="InParanoid" id="A0A317ZIH0"/>
<comment type="subcellular location">
    <subcellularLocation>
        <location evidence="1">Membrane</location>
        <topology evidence="1">Multi-pass membrane protein</topology>
    </subcellularLocation>
</comment>
<feature type="transmembrane region" description="Helical" evidence="5">
    <location>
        <begin position="161"/>
        <end position="183"/>
    </location>
</feature>
<dbReference type="EMBL" id="QHJQ01000007">
    <property type="protein sequence ID" value="PXA03698.1"/>
    <property type="molecule type" value="Genomic_DNA"/>
</dbReference>
<accession>A0A317ZIH0</accession>
<dbReference type="Pfam" id="PF04932">
    <property type="entry name" value="Wzy_C"/>
    <property type="match status" value="1"/>
</dbReference>
<name>A0A317ZIH0_9BACT</name>
<dbReference type="AlphaFoldDB" id="A0A317ZIH0"/>
<keyword evidence="8" id="KW-1185">Reference proteome</keyword>